<proteinExistence type="inferred from homology"/>
<feature type="domain" description="ABC transmembrane type-1" evidence="8">
    <location>
        <begin position="107"/>
        <end position="334"/>
    </location>
</feature>
<evidence type="ECO:0000313" key="9">
    <source>
        <dbReference type="EMBL" id="MBB3897198.1"/>
    </source>
</evidence>
<evidence type="ECO:0000256" key="6">
    <source>
        <dbReference type="ARBA" id="ARBA00023136"/>
    </source>
</evidence>
<dbReference type="CDD" id="cd06261">
    <property type="entry name" value="TM_PBP2"/>
    <property type="match status" value="1"/>
</dbReference>
<evidence type="ECO:0000256" key="1">
    <source>
        <dbReference type="ARBA" id="ARBA00004651"/>
    </source>
</evidence>
<dbReference type="GO" id="GO:0071916">
    <property type="term" value="F:dipeptide transmembrane transporter activity"/>
    <property type="evidence" value="ECO:0007669"/>
    <property type="project" value="TreeGrafter"/>
</dbReference>
<accession>A0A840A5G0</accession>
<dbReference type="AlphaFoldDB" id="A0A840A5G0"/>
<dbReference type="RefSeq" id="WP_184382129.1">
    <property type="nucleotide sequence ID" value="NZ_JACIDJ010000001.1"/>
</dbReference>
<dbReference type="GO" id="GO:0005886">
    <property type="term" value="C:plasma membrane"/>
    <property type="evidence" value="ECO:0007669"/>
    <property type="project" value="UniProtKB-SubCell"/>
</dbReference>
<comment type="caution">
    <text evidence="9">The sequence shown here is derived from an EMBL/GenBank/DDBJ whole genome shotgun (WGS) entry which is preliminary data.</text>
</comment>
<sequence length="346" mass="37249">MSASMGGAGALRGARRGGEFVLQVALTLLGLLAVTFFIGRVVPIDPVLAVVGDQAPRDVYEAVRAELGLDQPLWMQFWLYVQKMAVGDFGTSLVTNRPVLDDIARVFPATLELATIATIIGVVLGVPMGIAGAVYQDRWPDQLVRVIGLVGYSVPIFWLGIMGLLVFYGILGWVAGPGRLGVFFEDIVTPITGVILIDAAIAGEWEVFWNAVSHVVLPAAVLGYFSIAYIARMTRSFMLDQLSQEYVITARAKGLSEARIIWVHALKNISVQLITVIALSYARLLEGAVLTETVFAWPGLGRYLTTALLAADMNAVLGGTLVVGAVFVGLNLLSDALYKLMDPRAR</sequence>
<feature type="transmembrane region" description="Helical" evidence="7">
    <location>
        <begin position="20"/>
        <end position="38"/>
    </location>
</feature>
<dbReference type="SUPFAM" id="SSF161098">
    <property type="entry name" value="MetI-like"/>
    <property type="match status" value="1"/>
</dbReference>
<evidence type="ECO:0000256" key="3">
    <source>
        <dbReference type="ARBA" id="ARBA00022475"/>
    </source>
</evidence>
<comment type="subcellular location">
    <subcellularLocation>
        <location evidence="1 7">Cell membrane</location>
        <topology evidence="1 7">Multi-pass membrane protein</topology>
    </subcellularLocation>
</comment>
<evidence type="ECO:0000256" key="5">
    <source>
        <dbReference type="ARBA" id="ARBA00022989"/>
    </source>
</evidence>
<feature type="transmembrane region" description="Helical" evidence="7">
    <location>
        <begin position="211"/>
        <end position="231"/>
    </location>
</feature>
<dbReference type="Gene3D" id="1.10.3720.10">
    <property type="entry name" value="MetI-like"/>
    <property type="match status" value="1"/>
</dbReference>
<feature type="transmembrane region" description="Helical" evidence="7">
    <location>
        <begin position="315"/>
        <end position="338"/>
    </location>
</feature>
<dbReference type="Pfam" id="PF19300">
    <property type="entry name" value="BPD_transp_1_N"/>
    <property type="match status" value="1"/>
</dbReference>
<evidence type="ECO:0000259" key="8">
    <source>
        <dbReference type="PROSITE" id="PS50928"/>
    </source>
</evidence>
<dbReference type="InterPro" id="IPR035906">
    <property type="entry name" value="MetI-like_sf"/>
</dbReference>
<feature type="transmembrane region" description="Helical" evidence="7">
    <location>
        <begin position="155"/>
        <end position="175"/>
    </location>
</feature>
<keyword evidence="4 7" id="KW-0812">Transmembrane</keyword>
<evidence type="ECO:0000256" key="4">
    <source>
        <dbReference type="ARBA" id="ARBA00022692"/>
    </source>
</evidence>
<comment type="similarity">
    <text evidence="7">Belongs to the binding-protein-dependent transport system permease family.</text>
</comment>
<feature type="transmembrane region" description="Helical" evidence="7">
    <location>
        <begin position="261"/>
        <end position="282"/>
    </location>
</feature>
<keyword evidence="2 7" id="KW-0813">Transport</keyword>
<dbReference type="PROSITE" id="PS50928">
    <property type="entry name" value="ABC_TM1"/>
    <property type="match status" value="1"/>
</dbReference>
<dbReference type="InterPro" id="IPR045621">
    <property type="entry name" value="BPD_transp_1_N"/>
</dbReference>
<feature type="transmembrane region" description="Helical" evidence="7">
    <location>
        <begin position="113"/>
        <end position="135"/>
    </location>
</feature>
<evidence type="ECO:0000256" key="2">
    <source>
        <dbReference type="ARBA" id="ARBA00022448"/>
    </source>
</evidence>
<keyword evidence="10" id="KW-1185">Reference proteome</keyword>
<dbReference type="EMBL" id="JACIDJ010000001">
    <property type="protein sequence ID" value="MBB3897198.1"/>
    <property type="molecule type" value="Genomic_DNA"/>
</dbReference>
<evidence type="ECO:0000256" key="7">
    <source>
        <dbReference type="RuleBase" id="RU363032"/>
    </source>
</evidence>
<dbReference type="Pfam" id="PF00528">
    <property type="entry name" value="BPD_transp_1"/>
    <property type="match status" value="1"/>
</dbReference>
<reference evidence="9 10" key="1">
    <citation type="submission" date="2020-08" db="EMBL/GenBank/DDBJ databases">
        <title>Genomic Encyclopedia of Type Strains, Phase IV (KMG-IV): sequencing the most valuable type-strain genomes for metagenomic binning, comparative biology and taxonomic classification.</title>
        <authorList>
            <person name="Goeker M."/>
        </authorList>
    </citation>
    <scope>NUCLEOTIDE SEQUENCE [LARGE SCALE GENOMIC DNA]</scope>
    <source>
        <strain evidence="9 10">DSM 19979</strain>
    </source>
</reference>
<evidence type="ECO:0000313" key="10">
    <source>
        <dbReference type="Proteomes" id="UP000553193"/>
    </source>
</evidence>
<gene>
    <name evidence="9" type="ORF">GGQ83_000624</name>
</gene>
<name>A0A840A5G0_9PROT</name>
<keyword evidence="3" id="KW-1003">Cell membrane</keyword>
<keyword evidence="6 7" id="KW-0472">Membrane</keyword>
<keyword evidence="5 7" id="KW-1133">Transmembrane helix</keyword>
<dbReference type="PANTHER" id="PTHR43163">
    <property type="entry name" value="DIPEPTIDE TRANSPORT SYSTEM PERMEASE PROTEIN DPPB-RELATED"/>
    <property type="match status" value="1"/>
</dbReference>
<dbReference type="Proteomes" id="UP000553193">
    <property type="component" value="Unassembled WGS sequence"/>
</dbReference>
<dbReference type="PANTHER" id="PTHR43163:SF8">
    <property type="entry name" value="D,D-DIPEPTIDE TRANSPORT SYSTEM PERMEASE PROTEIN DDPB-RELATED"/>
    <property type="match status" value="1"/>
</dbReference>
<protein>
    <submittedName>
        <fullName evidence="9">Peptide/nickel transport system permease protein</fullName>
    </submittedName>
</protein>
<dbReference type="InterPro" id="IPR000515">
    <property type="entry name" value="MetI-like"/>
</dbReference>
<organism evidence="9 10">
    <name type="scientific">Roseococcus suduntuyensis</name>
    <dbReference type="NCBI Taxonomy" id="455361"/>
    <lineage>
        <taxon>Bacteria</taxon>
        <taxon>Pseudomonadati</taxon>
        <taxon>Pseudomonadota</taxon>
        <taxon>Alphaproteobacteria</taxon>
        <taxon>Acetobacterales</taxon>
        <taxon>Roseomonadaceae</taxon>
        <taxon>Roseococcus</taxon>
    </lineage>
</organism>